<dbReference type="Proteomes" id="UP000315103">
    <property type="component" value="Unassembled WGS sequence"/>
</dbReference>
<dbReference type="EMBL" id="VMSJ01000001">
    <property type="protein sequence ID" value="TVT29722.1"/>
    <property type="molecule type" value="Genomic_DNA"/>
</dbReference>
<dbReference type="AlphaFoldDB" id="A0A558AZN1"/>
<evidence type="ECO:0000313" key="2">
    <source>
        <dbReference type="EMBL" id="TVT29722.1"/>
    </source>
</evidence>
<protein>
    <submittedName>
        <fullName evidence="2">GNAT family N-acetyltransferase</fullName>
    </submittedName>
</protein>
<keyword evidence="2" id="KW-0808">Transferase</keyword>
<comment type="caution">
    <text evidence="2">The sequence shown here is derived from an EMBL/GenBank/DDBJ whole genome shotgun (WGS) entry which is preliminary data.</text>
</comment>
<keyword evidence="3" id="KW-1185">Reference proteome</keyword>
<dbReference type="PROSITE" id="PS51186">
    <property type="entry name" value="GNAT"/>
    <property type="match status" value="1"/>
</dbReference>
<dbReference type="RefSeq" id="WP_145286891.1">
    <property type="nucleotide sequence ID" value="NZ_VMSJ01000001.1"/>
</dbReference>
<name>A0A558AZN1_9STAP</name>
<dbReference type="OrthoDB" id="8750087at2"/>
<gene>
    <name evidence="2" type="ORF">FO441_05430</name>
</gene>
<dbReference type="InterPro" id="IPR000182">
    <property type="entry name" value="GNAT_dom"/>
</dbReference>
<evidence type="ECO:0000313" key="3">
    <source>
        <dbReference type="Proteomes" id="UP000315103"/>
    </source>
</evidence>
<evidence type="ECO:0000259" key="1">
    <source>
        <dbReference type="PROSITE" id="PS51186"/>
    </source>
</evidence>
<accession>A0A558AZN1</accession>
<dbReference type="InterPro" id="IPR016181">
    <property type="entry name" value="Acyl_CoA_acyltransferase"/>
</dbReference>
<proteinExistence type="predicted"/>
<dbReference type="GO" id="GO:0016747">
    <property type="term" value="F:acyltransferase activity, transferring groups other than amino-acyl groups"/>
    <property type="evidence" value="ECO:0007669"/>
    <property type="project" value="InterPro"/>
</dbReference>
<feature type="domain" description="N-acetyltransferase" evidence="1">
    <location>
        <begin position="1"/>
        <end position="170"/>
    </location>
</feature>
<organism evidence="2 3">
    <name type="scientific">Salinicoccus cyprini</name>
    <dbReference type="NCBI Taxonomy" id="2493691"/>
    <lineage>
        <taxon>Bacteria</taxon>
        <taxon>Bacillati</taxon>
        <taxon>Bacillota</taxon>
        <taxon>Bacilli</taxon>
        <taxon>Bacillales</taxon>
        <taxon>Staphylococcaceae</taxon>
        <taxon>Salinicoccus</taxon>
    </lineage>
</organism>
<dbReference type="SUPFAM" id="SSF55729">
    <property type="entry name" value="Acyl-CoA N-acyltransferases (Nat)"/>
    <property type="match status" value="1"/>
</dbReference>
<sequence length="208" mass="24398">MDFRTLHLGDLPELLELQKKVYDNLEDKEILQTLTREEFKLIIMQGFIIGVYEDGKLIGSRSMRVPSVKEKEHLADDIGIKEKQSVIYSEISFIDPEKRGRGLQTEMGRELIEMVRNDGRFDNILTTVMPANVPSLKDKFRLGFKIRKTTYKYNGKKRHIMHMSLTKPFEPEGEPVKVHYRDTDWMEENGDAYIGNNFDGKHIYYYSK</sequence>
<reference evidence="2 3" key="1">
    <citation type="submission" date="2019-07" db="EMBL/GenBank/DDBJ databases">
        <title>Salinicoccus cyprini sp. nov., isolated from gastro-intestinal tract of mirror carp, Cyprinus carpio var. specularis, collected from Gobind Sagar Reservoir, Himachal Pradesh, India.</title>
        <authorList>
            <person name="Talwar C."/>
            <person name="Singh A.K."/>
            <person name="Lal R."/>
            <person name="Negi R.K."/>
        </authorList>
    </citation>
    <scope>NUCLEOTIDE SEQUENCE [LARGE SCALE GENOMIC DNA]</scope>
    <source>
        <strain evidence="2 3">CT19</strain>
    </source>
</reference>
<dbReference type="Gene3D" id="3.40.630.30">
    <property type="match status" value="1"/>
</dbReference>